<comment type="similarity">
    <text evidence="2 12">Belongs to the thiolase-like superfamily. FabH family.</text>
</comment>
<comment type="domain">
    <text evidence="12">The last Arg residue of the ACP-binding site is essential for the weak association between ACP/AcpP and FabH.</text>
</comment>
<dbReference type="GO" id="GO:0033818">
    <property type="term" value="F:beta-ketoacyl-acyl-carrier-protein synthase III activity"/>
    <property type="evidence" value="ECO:0007669"/>
    <property type="project" value="UniProtKB-UniRule"/>
</dbReference>
<evidence type="ECO:0000313" key="16">
    <source>
        <dbReference type="Proteomes" id="UP000439994"/>
    </source>
</evidence>
<keyword evidence="10 12" id="KW-0012">Acyltransferase</keyword>
<dbReference type="GO" id="GO:0006633">
    <property type="term" value="P:fatty acid biosynthetic process"/>
    <property type="evidence" value="ECO:0007669"/>
    <property type="project" value="UniProtKB-UniRule"/>
</dbReference>
<dbReference type="HAMAP" id="MF_01815">
    <property type="entry name" value="FabH"/>
    <property type="match status" value="1"/>
</dbReference>
<keyword evidence="5 12" id="KW-0808">Transferase</keyword>
<feature type="domain" description="Beta-ketoacyl-[acyl-carrier-protein] synthase III C-terminal" evidence="13">
    <location>
        <begin position="233"/>
        <end position="320"/>
    </location>
</feature>
<dbReference type="UniPathway" id="UPA00094"/>
<evidence type="ECO:0000256" key="11">
    <source>
        <dbReference type="ARBA" id="ARBA00051096"/>
    </source>
</evidence>
<comment type="subcellular location">
    <subcellularLocation>
        <location evidence="12">Cytoplasm</location>
    </subcellularLocation>
</comment>
<evidence type="ECO:0000256" key="4">
    <source>
        <dbReference type="ARBA" id="ARBA00022516"/>
    </source>
</evidence>
<evidence type="ECO:0000256" key="10">
    <source>
        <dbReference type="ARBA" id="ARBA00023315"/>
    </source>
</evidence>
<gene>
    <name evidence="12 15" type="primary">fabH</name>
    <name evidence="15" type="ORF">GNP35_05320</name>
</gene>
<dbReference type="CDD" id="cd00830">
    <property type="entry name" value="KAS_III"/>
    <property type="match status" value="1"/>
</dbReference>
<dbReference type="InterPro" id="IPR013747">
    <property type="entry name" value="ACP_syn_III_C"/>
</dbReference>
<dbReference type="SUPFAM" id="SSF53901">
    <property type="entry name" value="Thiolase-like"/>
    <property type="match status" value="1"/>
</dbReference>
<comment type="function">
    <text evidence="12">Catalyzes the condensation reaction of fatty acid synthesis by the addition to an acyl acceptor of two carbons from malonyl-ACP. Catalyzes the first condensation reaction which initiates fatty acid synthesis and may therefore play a role in governing the total rate of fatty acid production. Possesses both acetoacetyl-ACP synthase and acetyl transacylase activities. Its substrate specificity determines the biosynthesis of branched-chain and/or straight-chain of fatty acids.</text>
</comment>
<evidence type="ECO:0000256" key="2">
    <source>
        <dbReference type="ARBA" id="ARBA00008642"/>
    </source>
</evidence>
<feature type="active site" evidence="12">
    <location>
        <position position="247"/>
    </location>
</feature>
<dbReference type="OrthoDB" id="9815506at2"/>
<evidence type="ECO:0000256" key="12">
    <source>
        <dbReference type="HAMAP-Rule" id="MF_01815"/>
    </source>
</evidence>
<comment type="catalytic activity">
    <reaction evidence="11">
        <text>malonyl-[ACP] + acetyl-CoA + H(+) = 3-oxobutanoyl-[ACP] + CO2 + CoA</text>
        <dbReference type="Rhea" id="RHEA:12080"/>
        <dbReference type="Rhea" id="RHEA-COMP:9623"/>
        <dbReference type="Rhea" id="RHEA-COMP:9625"/>
        <dbReference type="ChEBI" id="CHEBI:15378"/>
        <dbReference type="ChEBI" id="CHEBI:16526"/>
        <dbReference type="ChEBI" id="CHEBI:57287"/>
        <dbReference type="ChEBI" id="CHEBI:57288"/>
        <dbReference type="ChEBI" id="CHEBI:78449"/>
        <dbReference type="ChEBI" id="CHEBI:78450"/>
        <dbReference type="EC" id="2.3.1.180"/>
    </reaction>
    <physiologicalReaction direction="left-to-right" evidence="11">
        <dbReference type="Rhea" id="RHEA:12081"/>
    </physiologicalReaction>
</comment>
<dbReference type="InterPro" id="IPR016039">
    <property type="entry name" value="Thiolase-like"/>
</dbReference>
<dbReference type="FunFam" id="3.40.47.10:FF:000004">
    <property type="entry name" value="3-oxoacyl-[acyl-carrier-protein] synthase 3"/>
    <property type="match status" value="1"/>
</dbReference>
<accession>A0A6N8F6G7</accession>
<dbReference type="Pfam" id="PF08541">
    <property type="entry name" value="ACP_syn_III_C"/>
    <property type="match status" value="1"/>
</dbReference>
<evidence type="ECO:0000259" key="14">
    <source>
        <dbReference type="Pfam" id="PF08545"/>
    </source>
</evidence>
<evidence type="ECO:0000256" key="1">
    <source>
        <dbReference type="ARBA" id="ARBA00005194"/>
    </source>
</evidence>
<dbReference type="NCBIfam" id="TIGR00747">
    <property type="entry name" value="fabH"/>
    <property type="match status" value="1"/>
</dbReference>
<keyword evidence="8 12" id="KW-0275">Fatty acid biosynthesis</keyword>
<evidence type="ECO:0000256" key="9">
    <source>
        <dbReference type="ARBA" id="ARBA00023268"/>
    </source>
</evidence>
<dbReference type="RefSeq" id="WP_155695162.1">
    <property type="nucleotide sequence ID" value="NZ_WOCD01000003.1"/>
</dbReference>
<dbReference type="PANTHER" id="PTHR43091:SF1">
    <property type="entry name" value="BETA-KETOACYL-[ACYL-CARRIER-PROTEIN] SYNTHASE III, CHLOROPLASTIC"/>
    <property type="match status" value="1"/>
</dbReference>
<comment type="subunit">
    <text evidence="12">Homodimer.</text>
</comment>
<keyword evidence="12" id="KW-0963">Cytoplasm</keyword>
<protein>
    <recommendedName>
        <fullName evidence="3 12">Beta-ketoacyl-[acyl-carrier-protein] synthase III</fullName>
        <shortName evidence="12">Beta-ketoacyl-ACP synthase III</shortName>
        <shortName evidence="12">KAS III</shortName>
        <ecNumber evidence="3 12">2.3.1.180</ecNumber>
    </recommendedName>
    <alternativeName>
        <fullName evidence="12">3-oxoacyl-[acyl-carrier-protein] synthase 3</fullName>
    </alternativeName>
    <alternativeName>
        <fullName evidence="12">3-oxoacyl-[acyl-carrier-protein] synthase III</fullName>
    </alternativeName>
</protein>
<dbReference type="AlphaFoldDB" id="A0A6N8F6G7"/>
<comment type="caution">
    <text evidence="15">The sequence shown here is derived from an EMBL/GenBank/DDBJ whole genome shotgun (WGS) entry which is preliminary data.</text>
</comment>
<organism evidence="15 16">
    <name type="scientific">Psychrosphaera haliotis</name>
    <dbReference type="NCBI Taxonomy" id="555083"/>
    <lineage>
        <taxon>Bacteria</taxon>
        <taxon>Pseudomonadati</taxon>
        <taxon>Pseudomonadota</taxon>
        <taxon>Gammaproteobacteria</taxon>
        <taxon>Alteromonadales</taxon>
        <taxon>Pseudoalteromonadaceae</taxon>
        <taxon>Psychrosphaera</taxon>
    </lineage>
</organism>
<sequence length="320" mass="34404">MFSKIIGTGSYFPPQIRSNKDLEKMVETTDDWITERTGIKERRIMDENDTVSSMSTKAAKKALEMAGIDASEIDLVIVGTTSHARAFPSAGCEVQRDLGIPSGVPAFDVAAACSGFCYALSIGDTFIKAGTAKKALIIGADCLSHLMNPTDRKTIVLFGDGAGAVIIEATETPGILSTHIHADGNASELLKAEMPTRGNEESVHDAWGHMEGNQVFKVAVTKLSEVVETTLKLNNAEKSDIDWLIPHQANMRIISAVAKKLDMSMDQVVINLDKYGNTSAATVPTALDEAIRDGRIQRGQTLLLNAFGAGFTWASALIKY</sequence>
<dbReference type="Pfam" id="PF08545">
    <property type="entry name" value="ACP_syn_III"/>
    <property type="match status" value="1"/>
</dbReference>
<dbReference type="InterPro" id="IPR004655">
    <property type="entry name" value="FabH"/>
</dbReference>
<comment type="pathway">
    <text evidence="1 12">Lipid metabolism; fatty acid biosynthesis.</text>
</comment>
<dbReference type="GO" id="GO:0004315">
    <property type="term" value="F:3-oxoacyl-[acyl-carrier-protein] synthase activity"/>
    <property type="evidence" value="ECO:0007669"/>
    <property type="project" value="InterPro"/>
</dbReference>
<dbReference type="Gene3D" id="3.40.47.10">
    <property type="match status" value="1"/>
</dbReference>
<reference evidence="15 16" key="1">
    <citation type="submission" date="2019-11" db="EMBL/GenBank/DDBJ databases">
        <title>P. haliotis isolates from Z. marina roots.</title>
        <authorList>
            <person name="Cohen M."/>
            <person name="Jospin G."/>
            <person name="Eisen J.A."/>
            <person name="Coil D.A."/>
        </authorList>
    </citation>
    <scope>NUCLEOTIDE SEQUENCE [LARGE SCALE GENOMIC DNA]</scope>
    <source>
        <strain evidence="15 16">UCD-MCMsp1aY</strain>
    </source>
</reference>
<evidence type="ECO:0000256" key="6">
    <source>
        <dbReference type="ARBA" id="ARBA00022832"/>
    </source>
</evidence>
<dbReference type="PANTHER" id="PTHR43091">
    <property type="entry name" value="3-OXOACYL-[ACYL-CARRIER-PROTEIN] SYNTHASE"/>
    <property type="match status" value="1"/>
</dbReference>
<feature type="region of interest" description="ACP-binding" evidence="12">
    <location>
        <begin position="248"/>
        <end position="252"/>
    </location>
</feature>
<feature type="active site" evidence="12">
    <location>
        <position position="277"/>
    </location>
</feature>
<dbReference type="NCBIfam" id="NF006829">
    <property type="entry name" value="PRK09352.1"/>
    <property type="match status" value="1"/>
</dbReference>
<dbReference type="EMBL" id="WOCD01000003">
    <property type="protein sequence ID" value="MUH71943.1"/>
    <property type="molecule type" value="Genomic_DNA"/>
</dbReference>
<dbReference type="InterPro" id="IPR013751">
    <property type="entry name" value="ACP_syn_III_N"/>
</dbReference>
<feature type="active site" evidence="12">
    <location>
        <position position="113"/>
    </location>
</feature>
<keyword evidence="7 12" id="KW-0443">Lipid metabolism</keyword>
<dbReference type="EC" id="2.3.1.180" evidence="3 12"/>
<evidence type="ECO:0000259" key="13">
    <source>
        <dbReference type="Pfam" id="PF08541"/>
    </source>
</evidence>
<keyword evidence="9 12" id="KW-0511">Multifunctional enzyme</keyword>
<keyword evidence="4 12" id="KW-0444">Lipid biosynthesis</keyword>
<proteinExistence type="inferred from homology"/>
<dbReference type="GO" id="GO:0005737">
    <property type="term" value="C:cytoplasm"/>
    <property type="evidence" value="ECO:0007669"/>
    <property type="project" value="UniProtKB-SubCell"/>
</dbReference>
<evidence type="ECO:0000256" key="3">
    <source>
        <dbReference type="ARBA" id="ARBA00012333"/>
    </source>
</evidence>
<dbReference type="Proteomes" id="UP000439994">
    <property type="component" value="Unassembled WGS sequence"/>
</dbReference>
<evidence type="ECO:0000256" key="5">
    <source>
        <dbReference type="ARBA" id="ARBA00022679"/>
    </source>
</evidence>
<keyword evidence="6 12" id="KW-0276">Fatty acid metabolism</keyword>
<evidence type="ECO:0000313" key="15">
    <source>
        <dbReference type="EMBL" id="MUH71943.1"/>
    </source>
</evidence>
<name>A0A6N8F6G7_9GAMM</name>
<keyword evidence="16" id="KW-1185">Reference proteome</keyword>
<evidence type="ECO:0000256" key="8">
    <source>
        <dbReference type="ARBA" id="ARBA00023160"/>
    </source>
</evidence>
<evidence type="ECO:0000256" key="7">
    <source>
        <dbReference type="ARBA" id="ARBA00023098"/>
    </source>
</evidence>
<feature type="domain" description="Beta-ketoacyl-[acyl-carrier-protein] synthase III N-terminal" evidence="14">
    <location>
        <begin position="107"/>
        <end position="184"/>
    </location>
</feature>